<gene>
    <name evidence="5" type="ORF">DLAC_04708</name>
</gene>
<dbReference type="PROSITE" id="PS51914">
    <property type="entry name" value="MRH"/>
    <property type="match status" value="1"/>
</dbReference>
<keyword evidence="2" id="KW-1015">Disulfide bond</keyword>
<feature type="chain" id="PRO_5007593392" description="MRH domain-containing protein" evidence="3">
    <location>
        <begin position="22"/>
        <end position="162"/>
    </location>
</feature>
<protein>
    <recommendedName>
        <fullName evidence="4">MRH domain-containing protein</fullName>
    </recommendedName>
</protein>
<evidence type="ECO:0000313" key="5">
    <source>
        <dbReference type="EMBL" id="KYQ94410.1"/>
    </source>
</evidence>
<name>A0A151ZKK9_TIELA</name>
<evidence type="ECO:0000256" key="3">
    <source>
        <dbReference type="SAM" id="SignalP"/>
    </source>
</evidence>
<dbReference type="EMBL" id="LODT01000022">
    <property type="protein sequence ID" value="KYQ94410.1"/>
    <property type="molecule type" value="Genomic_DNA"/>
</dbReference>
<dbReference type="PROSITE" id="PS51257">
    <property type="entry name" value="PROKAR_LIPOPROTEIN"/>
    <property type="match status" value="1"/>
</dbReference>
<keyword evidence="6" id="KW-1185">Reference proteome</keyword>
<organism evidence="5 6">
    <name type="scientific">Tieghemostelium lacteum</name>
    <name type="common">Slime mold</name>
    <name type="synonym">Dictyostelium lacteum</name>
    <dbReference type="NCBI Taxonomy" id="361077"/>
    <lineage>
        <taxon>Eukaryota</taxon>
        <taxon>Amoebozoa</taxon>
        <taxon>Evosea</taxon>
        <taxon>Eumycetozoa</taxon>
        <taxon>Dictyostelia</taxon>
        <taxon>Dictyosteliales</taxon>
        <taxon>Raperosteliaceae</taxon>
        <taxon>Tieghemostelium</taxon>
    </lineage>
</organism>
<evidence type="ECO:0000256" key="2">
    <source>
        <dbReference type="ARBA" id="ARBA00023157"/>
    </source>
</evidence>
<reference evidence="5 6" key="1">
    <citation type="submission" date="2015-12" db="EMBL/GenBank/DDBJ databases">
        <title>Dictyostelia acquired genes for synthesis and detection of signals that induce cell-type specialization by lateral gene transfer from prokaryotes.</title>
        <authorList>
            <person name="Gloeckner G."/>
            <person name="Schaap P."/>
        </authorList>
    </citation>
    <scope>NUCLEOTIDE SEQUENCE [LARGE SCALE GENOMIC DNA]</scope>
    <source>
        <strain evidence="5 6">TK</strain>
    </source>
</reference>
<sequence length="162" mass="17102">MSKSKITVVTVLSLFIGMISCQTSLSSCSFVADGYSYNFTSFGSYNPSGYFWSFGYEQGMINVCQTAYGCASWDGSTGMSACKYSESLAQVSSGQFSSLSPAGSGAYVTYFDNSYLQRVVKVKLSCAPNRSVPALTSAGVSPTNSNQYEFTLSGPSACGTAL</sequence>
<evidence type="ECO:0000256" key="1">
    <source>
        <dbReference type="ARBA" id="ARBA00022729"/>
    </source>
</evidence>
<proteinExistence type="predicted"/>
<dbReference type="InterPro" id="IPR009011">
    <property type="entry name" value="Man6P_isomerase_rcpt-bd_dom_sf"/>
</dbReference>
<evidence type="ECO:0000259" key="4">
    <source>
        <dbReference type="PROSITE" id="PS51914"/>
    </source>
</evidence>
<comment type="caution">
    <text evidence="5">The sequence shown here is derived from an EMBL/GenBank/DDBJ whole genome shotgun (WGS) entry which is preliminary data.</text>
</comment>
<keyword evidence="1 3" id="KW-0732">Signal</keyword>
<accession>A0A151ZKK9</accession>
<dbReference type="AlphaFoldDB" id="A0A151ZKK9"/>
<dbReference type="Gene3D" id="2.70.130.10">
    <property type="entry name" value="Mannose-6-phosphate receptor binding domain"/>
    <property type="match status" value="1"/>
</dbReference>
<feature type="domain" description="MRH" evidence="4">
    <location>
        <begin position="26"/>
        <end position="160"/>
    </location>
</feature>
<evidence type="ECO:0000313" key="6">
    <source>
        <dbReference type="Proteomes" id="UP000076078"/>
    </source>
</evidence>
<dbReference type="Proteomes" id="UP000076078">
    <property type="component" value="Unassembled WGS sequence"/>
</dbReference>
<feature type="signal peptide" evidence="3">
    <location>
        <begin position="1"/>
        <end position="21"/>
    </location>
</feature>
<dbReference type="InterPro" id="IPR044865">
    <property type="entry name" value="MRH_dom"/>
</dbReference>
<dbReference type="SUPFAM" id="SSF50911">
    <property type="entry name" value="Mannose 6-phosphate receptor domain"/>
    <property type="match status" value="1"/>
</dbReference>
<dbReference type="InParanoid" id="A0A151ZKK9"/>